<evidence type="ECO:0008006" key="3">
    <source>
        <dbReference type="Google" id="ProtNLM"/>
    </source>
</evidence>
<proteinExistence type="predicted"/>
<dbReference type="SUPFAM" id="SSF56091">
    <property type="entry name" value="DNA ligase/mRNA capping enzyme, catalytic domain"/>
    <property type="match status" value="1"/>
</dbReference>
<organism evidence="1 2">
    <name type="scientific">Nocardia vinacea</name>
    <dbReference type="NCBI Taxonomy" id="96468"/>
    <lineage>
        <taxon>Bacteria</taxon>
        <taxon>Bacillati</taxon>
        <taxon>Actinomycetota</taxon>
        <taxon>Actinomycetes</taxon>
        <taxon>Mycobacteriales</taxon>
        <taxon>Nocardiaceae</taxon>
        <taxon>Nocardia</taxon>
    </lineage>
</organism>
<dbReference type="Gene3D" id="3.30.470.30">
    <property type="entry name" value="DNA ligase/mRNA capping enzyme"/>
    <property type="match status" value="1"/>
</dbReference>
<dbReference type="RefSeq" id="WP_329410645.1">
    <property type="nucleotide sequence ID" value="NZ_CP109441.1"/>
</dbReference>
<dbReference type="Gene3D" id="3.30.1490.70">
    <property type="match status" value="1"/>
</dbReference>
<reference evidence="1" key="1">
    <citation type="submission" date="2022-10" db="EMBL/GenBank/DDBJ databases">
        <title>The complete genomes of actinobacterial strains from the NBC collection.</title>
        <authorList>
            <person name="Joergensen T.S."/>
            <person name="Alvarez Arevalo M."/>
            <person name="Sterndorff E.B."/>
            <person name="Faurdal D."/>
            <person name="Vuksanovic O."/>
            <person name="Mourched A.-S."/>
            <person name="Charusanti P."/>
            <person name="Shaw S."/>
            <person name="Blin K."/>
            <person name="Weber T."/>
        </authorList>
    </citation>
    <scope>NUCLEOTIDE SEQUENCE</scope>
    <source>
        <strain evidence="1">NBC_01482</strain>
    </source>
</reference>
<name>A0ABZ1YTW3_9NOCA</name>
<protein>
    <recommendedName>
        <fullName evidence="3">ATP-dependent DNA ligase family profile domain-containing protein</fullName>
    </recommendedName>
</protein>
<dbReference type="Proteomes" id="UP001432062">
    <property type="component" value="Chromosome"/>
</dbReference>
<evidence type="ECO:0000313" key="2">
    <source>
        <dbReference type="Proteomes" id="UP001432062"/>
    </source>
</evidence>
<keyword evidence="2" id="KW-1185">Reference proteome</keyword>
<sequence length="70" mass="7966">MATVPVQLFCFDLLELEGENTMTQQYVERRDRLGELRLTARGVQVPPYWTQMSVQTMLDPAASHALEGIL</sequence>
<evidence type="ECO:0000313" key="1">
    <source>
        <dbReference type="EMBL" id="WUV46689.1"/>
    </source>
</evidence>
<gene>
    <name evidence="1" type="ORF">OG563_48015</name>
</gene>
<dbReference type="EMBL" id="CP109441">
    <property type="protein sequence ID" value="WUV46689.1"/>
    <property type="molecule type" value="Genomic_DNA"/>
</dbReference>
<accession>A0ABZ1YTW3</accession>